<sequence length="127" mass="14605">MKSKIRVLFESFISCGKPSKGNDKDQEPVPLDESTINAQGQRQEQEHQDKPKDFAQRQGLLVKDEPKNAQLGQMVKNEKVEQVERVFVMESRVKITTHRNIGTTSQQARRSRQRPPPDFKTGSRDLM</sequence>
<evidence type="ECO:0000256" key="1">
    <source>
        <dbReference type="SAM" id="MobiDB-lite"/>
    </source>
</evidence>
<keyword evidence="3" id="KW-1185">Reference proteome</keyword>
<dbReference type="Proteomes" id="UP001371456">
    <property type="component" value="Unassembled WGS sequence"/>
</dbReference>
<dbReference type="EMBL" id="JBANQN010000004">
    <property type="protein sequence ID" value="KAK6791030.1"/>
    <property type="molecule type" value="Genomic_DNA"/>
</dbReference>
<protein>
    <submittedName>
        <fullName evidence="2">Uncharacterized protein</fullName>
    </submittedName>
</protein>
<evidence type="ECO:0000313" key="2">
    <source>
        <dbReference type="EMBL" id="KAK6791030.1"/>
    </source>
</evidence>
<gene>
    <name evidence="2" type="ORF">RDI58_010111</name>
</gene>
<name>A0AAN8TNN1_SOLBU</name>
<feature type="compositionally biased region" description="Basic and acidic residues" evidence="1">
    <location>
        <begin position="115"/>
        <end position="127"/>
    </location>
</feature>
<organism evidence="2 3">
    <name type="scientific">Solanum bulbocastanum</name>
    <name type="common">Wild potato</name>
    <dbReference type="NCBI Taxonomy" id="147425"/>
    <lineage>
        <taxon>Eukaryota</taxon>
        <taxon>Viridiplantae</taxon>
        <taxon>Streptophyta</taxon>
        <taxon>Embryophyta</taxon>
        <taxon>Tracheophyta</taxon>
        <taxon>Spermatophyta</taxon>
        <taxon>Magnoliopsida</taxon>
        <taxon>eudicotyledons</taxon>
        <taxon>Gunneridae</taxon>
        <taxon>Pentapetalae</taxon>
        <taxon>asterids</taxon>
        <taxon>lamiids</taxon>
        <taxon>Solanales</taxon>
        <taxon>Solanaceae</taxon>
        <taxon>Solanoideae</taxon>
        <taxon>Solaneae</taxon>
        <taxon>Solanum</taxon>
    </lineage>
</organism>
<evidence type="ECO:0000313" key="3">
    <source>
        <dbReference type="Proteomes" id="UP001371456"/>
    </source>
</evidence>
<reference evidence="2 3" key="1">
    <citation type="submission" date="2024-02" db="EMBL/GenBank/DDBJ databases">
        <title>de novo genome assembly of Solanum bulbocastanum strain 11H21.</title>
        <authorList>
            <person name="Hosaka A.J."/>
        </authorList>
    </citation>
    <scope>NUCLEOTIDE SEQUENCE [LARGE SCALE GENOMIC DNA]</scope>
    <source>
        <tissue evidence="2">Young leaves</tissue>
    </source>
</reference>
<feature type="region of interest" description="Disordered" evidence="1">
    <location>
        <begin position="96"/>
        <end position="127"/>
    </location>
</feature>
<feature type="compositionally biased region" description="Basic and acidic residues" evidence="1">
    <location>
        <begin position="43"/>
        <end position="55"/>
    </location>
</feature>
<proteinExistence type="predicted"/>
<feature type="region of interest" description="Disordered" evidence="1">
    <location>
        <begin position="15"/>
        <end position="58"/>
    </location>
</feature>
<accession>A0AAN8TNN1</accession>
<dbReference type="AlphaFoldDB" id="A0AAN8TNN1"/>
<comment type="caution">
    <text evidence="2">The sequence shown here is derived from an EMBL/GenBank/DDBJ whole genome shotgun (WGS) entry which is preliminary data.</text>
</comment>